<dbReference type="CDD" id="cd01392">
    <property type="entry name" value="HTH_LacI"/>
    <property type="match status" value="1"/>
</dbReference>
<dbReference type="InterPro" id="IPR000843">
    <property type="entry name" value="HTH_LacI"/>
</dbReference>
<dbReference type="InterPro" id="IPR046335">
    <property type="entry name" value="LacI/GalR-like_sensor"/>
</dbReference>
<dbReference type="AlphaFoldDB" id="A0AAJ6LXP7"/>
<sequence>MARLANVSQSAVSRAFTAGGSVSEAKRKRIMEAAAELGYQPNRLPGMMLSGRSHIIAVVAGGFYNPFHTMALDAFLKGISARGKQAMVIQVESDRLLDAVVADFAGYRIDGVVSSLSVGSHDIATALAAHRVPVVTLNSEITNDYIKAINCDNRAAGRLAARHLVERGATRFAFIGGPGDHIAHRERGLGFAQELAALDACAPTMVEGDYTYRYGYDWGCTLATDGSRPDAVFCTNDLMAFGVMDAIRKEGGLRCPEDVMIIGFDNTPGGAWRSYDLTSFDQNLDTLVARALSHIVEPEDEIDDSQPMPRLIARASTNRNQPGKEQDV</sequence>
<dbReference type="GO" id="GO:0003700">
    <property type="term" value="F:DNA-binding transcription factor activity"/>
    <property type="evidence" value="ECO:0007669"/>
    <property type="project" value="TreeGrafter"/>
</dbReference>
<evidence type="ECO:0000256" key="1">
    <source>
        <dbReference type="ARBA" id="ARBA00023015"/>
    </source>
</evidence>
<dbReference type="PANTHER" id="PTHR30146:SF109">
    <property type="entry name" value="HTH-TYPE TRANSCRIPTIONAL REGULATOR GALS"/>
    <property type="match status" value="1"/>
</dbReference>
<dbReference type="Proteomes" id="UP001258207">
    <property type="component" value="Chromosome"/>
</dbReference>
<dbReference type="SUPFAM" id="SSF47413">
    <property type="entry name" value="lambda repressor-like DNA-binding domains"/>
    <property type="match status" value="1"/>
</dbReference>
<evidence type="ECO:0000313" key="7">
    <source>
        <dbReference type="Proteomes" id="UP001258207"/>
    </source>
</evidence>
<evidence type="ECO:0000256" key="3">
    <source>
        <dbReference type="ARBA" id="ARBA00023163"/>
    </source>
</evidence>
<dbReference type="Gene3D" id="3.40.50.2300">
    <property type="match status" value="2"/>
</dbReference>
<dbReference type="Gene3D" id="1.10.260.40">
    <property type="entry name" value="lambda repressor-like DNA-binding domains"/>
    <property type="match status" value="1"/>
</dbReference>
<dbReference type="SUPFAM" id="SSF53822">
    <property type="entry name" value="Periplasmic binding protein-like I"/>
    <property type="match status" value="1"/>
</dbReference>
<keyword evidence="3" id="KW-0804">Transcription</keyword>
<organism evidence="6 7">
    <name type="scientific">Pseudomonas coleopterorum</name>
    <dbReference type="NCBI Taxonomy" id="1605838"/>
    <lineage>
        <taxon>Bacteria</taxon>
        <taxon>Pseudomonadati</taxon>
        <taxon>Pseudomonadota</taxon>
        <taxon>Gammaproteobacteria</taxon>
        <taxon>Pseudomonadales</taxon>
        <taxon>Pseudomonadaceae</taxon>
        <taxon>Pseudomonas</taxon>
    </lineage>
</organism>
<dbReference type="InterPro" id="IPR010982">
    <property type="entry name" value="Lambda_DNA-bd_dom_sf"/>
</dbReference>
<proteinExistence type="predicted"/>
<name>A0AAJ6LXP7_9PSED</name>
<keyword evidence="2 6" id="KW-0238">DNA-binding</keyword>
<feature type="region of interest" description="Disordered" evidence="4">
    <location>
        <begin position="298"/>
        <end position="328"/>
    </location>
</feature>
<dbReference type="SMART" id="SM00354">
    <property type="entry name" value="HTH_LACI"/>
    <property type="match status" value="1"/>
</dbReference>
<dbReference type="GO" id="GO:0000976">
    <property type="term" value="F:transcription cis-regulatory region binding"/>
    <property type="evidence" value="ECO:0007669"/>
    <property type="project" value="TreeGrafter"/>
</dbReference>
<dbReference type="EMBL" id="CP134081">
    <property type="protein sequence ID" value="WNC08919.1"/>
    <property type="molecule type" value="Genomic_DNA"/>
</dbReference>
<dbReference type="PROSITE" id="PS50932">
    <property type="entry name" value="HTH_LACI_2"/>
    <property type="match status" value="1"/>
</dbReference>
<keyword evidence="1" id="KW-0805">Transcription regulation</keyword>
<reference evidence="6" key="1">
    <citation type="submission" date="2023-09" db="EMBL/GenBank/DDBJ databases">
        <title>First report of Pseudomonas coleopterorum DJ13 causing leaf spot on Rhododendron pulchrum Sweet in China.</title>
        <authorList>
            <person name="Zhang Y."/>
        </authorList>
    </citation>
    <scope>NUCLEOTIDE SEQUENCE</scope>
    <source>
        <strain evidence="6">DJ13</strain>
    </source>
</reference>
<dbReference type="Pfam" id="PF13377">
    <property type="entry name" value="Peripla_BP_3"/>
    <property type="match status" value="1"/>
</dbReference>
<gene>
    <name evidence="6" type="ORF">RI108_16765</name>
</gene>
<accession>A0AAJ6LXP7</accession>
<evidence type="ECO:0000256" key="2">
    <source>
        <dbReference type="ARBA" id="ARBA00023125"/>
    </source>
</evidence>
<protein>
    <submittedName>
        <fullName evidence="6">LacI family DNA-binding transcriptional regulator</fullName>
    </submittedName>
</protein>
<dbReference type="Pfam" id="PF00356">
    <property type="entry name" value="LacI"/>
    <property type="match status" value="1"/>
</dbReference>
<dbReference type="RefSeq" id="WP_310791564.1">
    <property type="nucleotide sequence ID" value="NZ_CP134081.1"/>
</dbReference>
<feature type="domain" description="HTH lacI-type" evidence="5">
    <location>
        <begin position="1"/>
        <end position="50"/>
    </location>
</feature>
<evidence type="ECO:0000313" key="6">
    <source>
        <dbReference type="EMBL" id="WNC08919.1"/>
    </source>
</evidence>
<evidence type="ECO:0000259" key="5">
    <source>
        <dbReference type="PROSITE" id="PS50932"/>
    </source>
</evidence>
<dbReference type="CDD" id="cd06278">
    <property type="entry name" value="PBP1_LacI-like"/>
    <property type="match status" value="1"/>
</dbReference>
<dbReference type="InterPro" id="IPR028082">
    <property type="entry name" value="Peripla_BP_I"/>
</dbReference>
<dbReference type="PANTHER" id="PTHR30146">
    <property type="entry name" value="LACI-RELATED TRANSCRIPTIONAL REPRESSOR"/>
    <property type="match status" value="1"/>
</dbReference>
<evidence type="ECO:0000256" key="4">
    <source>
        <dbReference type="SAM" id="MobiDB-lite"/>
    </source>
</evidence>